<dbReference type="SUPFAM" id="SSF103473">
    <property type="entry name" value="MFS general substrate transporter"/>
    <property type="match status" value="1"/>
</dbReference>
<reference evidence="9" key="1">
    <citation type="journal article" date="2020" name="MBio">
        <title>Horizontal gene transfer to a defensive symbiont with a reduced genome amongst a multipartite beetle microbiome.</title>
        <authorList>
            <person name="Waterworth S.C."/>
            <person name="Florez L.V."/>
            <person name="Rees E.R."/>
            <person name="Hertweck C."/>
            <person name="Kaltenpoth M."/>
            <person name="Kwan J.C."/>
        </authorList>
    </citation>
    <scope>NUCLEOTIDE SEQUENCE [LARGE SCALE GENOMIC DNA]</scope>
</reference>
<dbReference type="GO" id="GO:0022857">
    <property type="term" value="F:transmembrane transporter activity"/>
    <property type="evidence" value="ECO:0007669"/>
    <property type="project" value="InterPro"/>
</dbReference>
<keyword evidence="2" id="KW-1003">Cell membrane</keyword>
<evidence type="ECO:0000313" key="8">
    <source>
        <dbReference type="EMBL" id="KAF1016869.1"/>
    </source>
</evidence>
<dbReference type="InterPro" id="IPR020846">
    <property type="entry name" value="MFS_dom"/>
</dbReference>
<feature type="transmembrane region" description="Helical" evidence="6">
    <location>
        <begin position="160"/>
        <end position="181"/>
    </location>
</feature>
<feature type="transmembrane region" description="Helical" evidence="6">
    <location>
        <begin position="240"/>
        <end position="261"/>
    </location>
</feature>
<comment type="subcellular location">
    <subcellularLocation>
        <location evidence="1">Cell membrane</location>
        <topology evidence="1">Multi-pass membrane protein</topology>
    </subcellularLocation>
</comment>
<evidence type="ECO:0000256" key="4">
    <source>
        <dbReference type="ARBA" id="ARBA00022989"/>
    </source>
</evidence>
<dbReference type="PROSITE" id="PS00217">
    <property type="entry name" value="SUGAR_TRANSPORT_2"/>
    <property type="match status" value="1"/>
</dbReference>
<dbReference type="PANTHER" id="PTHR43124:SF10">
    <property type="entry name" value="PURINE EFFLUX PUMP PBUE"/>
    <property type="match status" value="1"/>
</dbReference>
<evidence type="ECO:0000313" key="9">
    <source>
        <dbReference type="Proteomes" id="UP000487117"/>
    </source>
</evidence>
<evidence type="ECO:0000256" key="6">
    <source>
        <dbReference type="SAM" id="Phobius"/>
    </source>
</evidence>
<feature type="transmembrane region" description="Helical" evidence="6">
    <location>
        <begin position="202"/>
        <end position="228"/>
    </location>
</feature>
<sequence>MALHEPERPALRALASANFAIGIMSYGLVGALPVLAHAWQRTPGDTALLLAAFSMAYVLGAPLIQMTLGHLERRRLLLAGVAAMALGTLAAAMASSFSALLLCRVVTGLAAGAAAPAAQAIGVEITPPARRGRVLAVVFAGVTLSSVIAAPLMAFVSHAWGWRAVFFGLAALVLASGAWMASTVHDRSCGTRMQPAQLLRLLLRPATASGLSVMVLQTAAFFATYTLALPLATARFGSSAAQAAFALLAFGVAGVAGNLLAQRLSLKHSAVALLRAVMAVMLPLFVVLGLLGAWPGSDGLRQLLALCLLVAWALMQDLFYPSQLRRVVELEPDARGMIIALNSASIFIGISLGAAVGGRVADHLGVGLLAPLSAALTLAAFALLGLSQRLALAREDGR</sequence>
<dbReference type="Proteomes" id="UP000487117">
    <property type="component" value="Unassembled WGS sequence"/>
</dbReference>
<feature type="transmembrane region" description="Helical" evidence="6">
    <location>
        <begin position="273"/>
        <end position="294"/>
    </location>
</feature>
<protein>
    <submittedName>
        <fullName evidence="8">Purine efflux pump PbuE</fullName>
    </submittedName>
</protein>
<feature type="transmembrane region" description="Helical" evidence="6">
    <location>
        <begin position="300"/>
        <end position="319"/>
    </location>
</feature>
<keyword evidence="4 6" id="KW-1133">Transmembrane helix</keyword>
<evidence type="ECO:0000259" key="7">
    <source>
        <dbReference type="PROSITE" id="PS50850"/>
    </source>
</evidence>
<dbReference type="InterPro" id="IPR005829">
    <property type="entry name" value="Sugar_transporter_CS"/>
</dbReference>
<evidence type="ECO:0000256" key="3">
    <source>
        <dbReference type="ARBA" id="ARBA00022692"/>
    </source>
</evidence>
<accession>A0A7V8FIY7</accession>
<dbReference type="GO" id="GO:0005886">
    <property type="term" value="C:plasma membrane"/>
    <property type="evidence" value="ECO:0007669"/>
    <property type="project" value="UniProtKB-SubCell"/>
</dbReference>
<feature type="transmembrane region" description="Helical" evidence="6">
    <location>
        <begin position="47"/>
        <end position="64"/>
    </location>
</feature>
<evidence type="ECO:0000256" key="5">
    <source>
        <dbReference type="ARBA" id="ARBA00023136"/>
    </source>
</evidence>
<dbReference type="EMBL" id="WNDS01000001">
    <property type="protein sequence ID" value="KAF1016869.1"/>
    <property type="molecule type" value="Genomic_DNA"/>
</dbReference>
<feature type="transmembrane region" description="Helical" evidence="6">
    <location>
        <begin position="12"/>
        <end position="35"/>
    </location>
</feature>
<keyword evidence="3 6" id="KW-0812">Transmembrane</keyword>
<feature type="transmembrane region" description="Helical" evidence="6">
    <location>
        <begin position="339"/>
        <end position="358"/>
    </location>
</feature>
<organism evidence="8 9">
    <name type="scientific">Stenotrophomonas maltophilia</name>
    <name type="common">Pseudomonas maltophilia</name>
    <name type="synonym">Xanthomonas maltophilia</name>
    <dbReference type="NCBI Taxonomy" id="40324"/>
    <lineage>
        <taxon>Bacteria</taxon>
        <taxon>Pseudomonadati</taxon>
        <taxon>Pseudomonadota</taxon>
        <taxon>Gammaproteobacteria</taxon>
        <taxon>Lysobacterales</taxon>
        <taxon>Lysobacteraceae</taxon>
        <taxon>Stenotrophomonas</taxon>
        <taxon>Stenotrophomonas maltophilia group</taxon>
    </lineage>
</organism>
<evidence type="ECO:0000256" key="1">
    <source>
        <dbReference type="ARBA" id="ARBA00004651"/>
    </source>
</evidence>
<dbReference type="Gene3D" id="1.20.1250.20">
    <property type="entry name" value="MFS general substrate transporter like domains"/>
    <property type="match status" value="1"/>
</dbReference>
<dbReference type="PANTHER" id="PTHR43124">
    <property type="entry name" value="PURINE EFFLUX PUMP PBUE"/>
    <property type="match status" value="1"/>
</dbReference>
<comment type="caution">
    <text evidence="8">The sequence shown here is derived from an EMBL/GenBank/DDBJ whole genome shotgun (WGS) entry which is preliminary data.</text>
</comment>
<dbReference type="Pfam" id="PF07690">
    <property type="entry name" value="MFS_1"/>
    <property type="match status" value="1"/>
</dbReference>
<dbReference type="InterPro" id="IPR050189">
    <property type="entry name" value="MFS_Efflux_Transporters"/>
</dbReference>
<dbReference type="PROSITE" id="PS50850">
    <property type="entry name" value="MFS"/>
    <property type="match status" value="1"/>
</dbReference>
<keyword evidence="5 6" id="KW-0472">Membrane</keyword>
<evidence type="ECO:0000256" key="2">
    <source>
        <dbReference type="ARBA" id="ARBA00022475"/>
    </source>
</evidence>
<dbReference type="CDD" id="cd17324">
    <property type="entry name" value="MFS_NepI_like"/>
    <property type="match status" value="1"/>
</dbReference>
<proteinExistence type="predicted"/>
<dbReference type="InterPro" id="IPR011701">
    <property type="entry name" value="MFS"/>
</dbReference>
<feature type="transmembrane region" description="Helical" evidence="6">
    <location>
        <begin position="364"/>
        <end position="386"/>
    </location>
</feature>
<feature type="transmembrane region" description="Helical" evidence="6">
    <location>
        <begin position="76"/>
        <end position="93"/>
    </location>
</feature>
<dbReference type="InterPro" id="IPR036259">
    <property type="entry name" value="MFS_trans_sf"/>
</dbReference>
<feature type="domain" description="Major facilitator superfamily (MFS) profile" evidence="7">
    <location>
        <begin position="10"/>
        <end position="397"/>
    </location>
</feature>
<feature type="transmembrane region" description="Helical" evidence="6">
    <location>
        <begin position="99"/>
        <end position="122"/>
    </location>
</feature>
<name>A0A7V8FIY7_STEMA</name>
<dbReference type="AlphaFoldDB" id="A0A7V8FIY7"/>
<feature type="transmembrane region" description="Helical" evidence="6">
    <location>
        <begin position="134"/>
        <end position="154"/>
    </location>
</feature>
<gene>
    <name evidence="8" type="primary">pbuE</name>
    <name evidence="8" type="ORF">GAK31_00128</name>
</gene>